<keyword evidence="2" id="KW-1185">Reference proteome</keyword>
<organism evidence="1 2">
    <name type="scientific">Kineosporia babensis</name>
    <dbReference type="NCBI Taxonomy" id="499548"/>
    <lineage>
        <taxon>Bacteria</taxon>
        <taxon>Bacillati</taxon>
        <taxon>Actinomycetota</taxon>
        <taxon>Actinomycetes</taxon>
        <taxon>Kineosporiales</taxon>
        <taxon>Kineosporiaceae</taxon>
        <taxon>Kineosporia</taxon>
    </lineage>
</organism>
<dbReference type="Proteomes" id="UP001138997">
    <property type="component" value="Unassembled WGS sequence"/>
</dbReference>
<proteinExistence type="predicted"/>
<dbReference type="AlphaFoldDB" id="A0A9X1SWA5"/>
<dbReference type="InterPro" id="IPR036291">
    <property type="entry name" value="NAD(P)-bd_dom_sf"/>
</dbReference>
<sequence length="242" mass="24652">MKVVVIGGSGLIGSQVVGMLSEQGHEVVAASPSTGVDTITGEGVAAALAGAQVVVDVSNTPDFAAAQEFFTTSTATLLKAEAEAGVGHHVVLSIVGADRVPDSGYMLAKVAQEEAATAGAAGFSIVRATQFFEFAAGIAAMSQQGDTVHLPTASVQPIASAEVARILAEVAVGEPRNTRLDVAGPQRFGLAEFIRLAMPQADVVADEKALYAGAKVEQDSLVPLGEATISPITLAAWQEAQR</sequence>
<dbReference type="RefSeq" id="WP_231438315.1">
    <property type="nucleotide sequence ID" value="NZ_JAJOMB010000001.1"/>
</dbReference>
<evidence type="ECO:0000313" key="1">
    <source>
        <dbReference type="EMBL" id="MCD5309388.1"/>
    </source>
</evidence>
<comment type="caution">
    <text evidence="1">The sequence shown here is derived from an EMBL/GenBank/DDBJ whole genome shotgun (WGS) entry which is preliminary data.</text>
</comment>
<gene>
    <name evidence="1" type="ORF">LR394_00645</name>
</gene>
<evidence type="ECO:0000313" key="2">
    <source>
        <dbReference type="Proteomes" id="UP001138997"/>
    </source>
</evidence>
<dbReference type="Gene3D" id="3.40.50.720">
    <property type="entry name" value="NAD(P)-binding Rossmann-like Domain"/>
    <property type="match status" value="1"/>
</dbReference>
<dbReference type="EMBL" id="JAJOMB010000001">
    <property type="protein sequence ID" value="MCD5309388.1"/>
    <property type="molecule type" value="Genomic_DNA"/>
</dbReference>
<accession>A0A9X1SWA5</accession>
<name>A0A9X1SWA5_9ACTN</name>
<reference evidence="1" key="1">
    <citation type="submission" date="2021-11" db="EMBL/GenBank/DDBJ databases">
        <title>Streptomyces corallinus and Kineosporia corallina sp. nov., two new coral-derived marine actinobacteria.</title>
        <authorList>
            <person name="Buangrab K."/>
            <person name="Sutthacheep M."/>
            <person name="Yeemin T."/>
            <person name="Harunari E."/>
            <person name="Igarashi Y."/>
            <person name="Sripreechasak P."/>
            <person name="Kanchanasin P."/>
            <person name="Tanasupawat S."/>
            <person name="Phongsopitanun W."/>
        </authorList>
    </citation>
    <scope>NUCLEOTIDE SEQUENCE</scope>
    <source>
        <strain evidence="1">JCM 31032</strain>
    </source>
</reference>
<protein>
    <submittedName>
        <fullName evidence="1">SDR family oxidoreductase</fullName>
    </submittedName>
</protein>
<dbReference type="SUPFAM" id="SSF51735">
    <property type="entry name" value="NAD(P)-binding Rossmann-fold domains"/>
    <property type="match status" value="1"/>
</dbReference>